<reference evidence="1 2" key="1">
    <citation type="submission" date="2007-01" db="EMBL/GenBank/DDBJ databases">
        <authorList>
            <person name="Haygood M."/>
            <person name="Podell S."/>
            <person name="Anderson C."/>
            <person name="Hopkinson B."/>
            <person name="Roe K."/>
            <person name="Barbeau K."/>
            <person name="Gaasterland T."/>
            <person name="Ferriera S."/>
            <person name="Johnson J."/>
            <person name="Kravitz S."/>
            <person name="Beeson K."/>
            <person name="Sutton G."/>
            <person name="Rogers Y.-H."/>
            <person name="Friedman R."/>
            <person name="Frazier M."/>
            <person name="Venter J.C."/>
        </authorList>
    </citation>
    <scope>NUCLEOTIDE SEQUENCE [LARGE SCALE GENOMIC DNA]</scope>
    <source>
        <strain evidence="1 2">ATCC 23134</strain>
    </source>
</reference>
<evidence type="ECO:0000313" key="1">
    <source>
        <dbReference type="EMBL" id="EAY25502.1"/>
    </source>
</evidence>
<evidence type="ECO:0000313" key="2">
    <source>
        <dbReference type="Proteomes" id="UP000004095"/>
    </source>
</evidence>
<name>A1ZVS5_MICM2</name>
<organism evidence="1 2">
    <name type="scientific">Microscilla marina ATCC 23134</name>
    <dbReference type="NCBI Taxonomy" id="313606"/>
    <lineage>
        <taxon>Bacteria</taxon>
        <taxon>Pseudomonadati</taxon>
        <taxon>Bacteroidota</taxon>
        <taxon>Cytophagia</taxon>
        <taxon>Cytophagales</taxon>
        <taxon>Microscillaceae</taxon>
        <taxon>Microscilla</taxon>
    </lineage>
</organism>
<sequence length="37" mass="4434">MQKLSDKALQAFAHPISEFFLEKQNNKLTYIHLMRQN</sequence>
<accession>A1ZVS5</accession>
<dbReference type="Proteomes" id="UP000004095">
    <property type="component" value="Unassembled WGS sequence"/>
</dbReference>
<dbReference type="EMBL" id="AAWS01000047">
    <property type="protein sequence ID" value="EAY25502.1"/>
    <property type="molecule type" value="Genomic_DNA"/>
</dbReference>
<keyword evidence="2" id="KW-1185">Reference proteome</keyword>
<gene>
    <name evidence="1" type="ORF">M23134_06201</name>
</gene>
<protein>
    <submittedName>
        <fullName evidence="1">Uncharacterized protein</fullName>
    </submittedName>
</protein>
<comment type="caution">
    <text evidence="1">The sequence shown here is derived from an EMBL/GenBank/DDBJ whole genome shotgun (WGS) entry which is preliminary data.</text>
</comment>
<dbReference type="AlphaFoldDB" id="A1ZVS5"/>
<proteinExistence type="predicted"/>